<keyword evidence="3" id="KW-0963">Cytoplasm</keyword>
<dbReference type="InterPro" id="IPR012281">
    <property type="entry name" value="Phospholipid_synth_PlsX-like"/>
</dbReference>
<evidence type="ECO:0000313" key="11">
    <source>
        <dbReference type="EMBL" id="MPM75708.1"/>
    </source>
</evidence>
<reference evidence="11" key="1">
    <citation type="submission" date="2019-08" db="EMBL/GenBank/DDBJ databases">
        <authorList>
            <person name="Kucharzyk K."/>
            <person name="Murdoch R.W."/>
            <person name="Higgins S."/>
            <person name="Loffler F."/>
        </authorList>
    </citation>
    <scope>NUCLEOTIDE SEQUENCE</scope>
</reference>
<keyword evidence="5 11" id="KW-0808">Transferase</keyword>
<dbReference type="Gene3D" id="3.40.718.10">
    <property type="entry name" value="Isopropylmalate Dehydrogenase"/>
    <property type="match status" value="1"/>
</dbReference>
<dbReference type="HAMAP" id="MF_00019">
    <property type="entry name" value="PlsX"/>
    <property type="match status" value="1"/>
</dbReference>
<proteinExistence type="inferred from homology"/>
<evidence type="ECO:0000256" key="10">
    <source>
        <dbReference type="ARBA" id="ARBA00046608"/>
    </source>
</evidence>
<dbReference type="GO" id="GO:0043811">
    <property type="term" value="F:phosphate:acyl-[acyl carrier protein] acyltransferase activity"/>
    <property type="evidence" value="ECO:0007669"/>
    <property type="project" value="UniProtKB-EC"/>
</dbReference>
<evidence type="ECO:0000256" key="5">
    <source>
        <dbReference type="ARBA" id="ARBA00022679"/>
    </source>
</evidence>
<evidence type="ECO:0000256" key="6">
    <source>
        <dbReference type="ARBA" id="ARBA00023098"/>
    </source>
</evidence>
<dbReference type="PANTHER" id="PTHR30100">
    <property type="entry name" value="FATTY ACID/PHOSPHOLIPID SYNTHESIS PROTEIN PLSX"/>
    <property type="match status" value="1"/>
</dbReference>
<keyword evidence="11" id="KW-0012">Acyltransferase</keyword>
<dbReference type="PIRSF" id="PIRSF002465">
    <property type="entry name" value="Phsphlp_syn_PlsX"/>
    <property type="match status" value="1"/>
</dbReference>
<comment type="caution">
    <text evidence="11">The sequence shown here is derived from an EMBL/GenBank/DDBJ whole genome shotgun (WGS) entry which is preliminary data.</text>
</comment>
<organism evidence="11">
    <name type="scientific">bioreactor metagenome</name>
    <dbReference type="NCBI Taxonomy" id="1076179"/>
    <lineage>
        <taxon>unclassified sequences</taxon>
        <taxon>metagenomes</taxon>
        <taxon>ecological metagenomes</taxon>
    </lineage>
</organism>
<keyword evidence="8" id="KW-1208">Phospholipid metabolism</keyword>
<dbReference type="GO" id="GO:0008654">
    <property type="term" value="P:phospholipid biosynthetic process"/>
    <property type="evidence" value="ECO:0007669"/>
    <property type="project" value="UniProtKB-KW"/>
</dbReference>
<dbReference type="PANTHER" id="PTHR30100:SF1">
    <property type="entry name" value="PHOSPHATE ACYLTRANSFERASE"/>
    <property type="match status" value="1"/>
</dbReference>
<dbReference type="GO" id="GO:0005737">
    <property type="term" value="C:cytoplasm"/>
    <property type="evidence" value="ECO:0007669"/>
    <property type="project" value="UniProtKB-SubCell"/>
</dbReference>
<dbReference type="EC" id="2.3.1.274" evidence="9"/>
<evidence type="ECO:0000256" key="9">
    <source>
        <dbReference type="ARBA" id="ARBA00024069"/>
    </source>
</evidence>
<dbReference type="AlphaFoldDB" id="A0A645CFP5"/>
<keyword evidence="7" id="KW-0594">Phospholipid biosynthesis</keyword>
<evidence type="ECO:0000256" key="7">
    <source>
        <dbReference type="ARBA" id="ARBA00023209"/>
    </source>
</evidence>
<keyword evidence="4" id="KW-0444">Lipid biosynthesis</keyword>
<dbReference type="EMBL" id="VSSQ01026806">
    <property type="protein sequence ID" value="MPM75708.1"/>
    <property type="molecule type" value="Genomic_DNA"/>
</dbReference>
<evidence type="ECO:0000256" key="1">
    <source>
        <dbReference type="ARBA" id="ARBA00001232"/>
    </source>
</evidence>
<gene>
    <name evidence="11" type="primary">plsX_21</name>
    <name evidence="11" type="ORF">SDC9_122702</name>
</gene>
<dbReference type="SUPFAM" id="SSF53659">
    <property type="entry name" value="Isocitrate/Isopropylmalate dehydrogenase-like"/>
    <property type="match status" value="1"/>
</dbReference>
<accession>A0A645CFP5</accession>
<evidence type="ECO:0000256" key="4">
    <source>
        <dbReference type="ARBA" id="ARBA00022516"/>
    </source>
</evidence>
<comment type="subcellular location">
    <subcellularLocation>
        <location evidence="2">Cytoplasm</location>
    </subcellularLocation>
</comment>
<evidence type="ECO:0000256" key="3">
    <source>
        <dbReference type="ARBA" id="ARBA00022490"/>
    </source>
</evidence>
<dbReference type="InterPro" id="IPR003664">
    <property type="entry name" value="FA_synthesis"/>
</dbReference>
<name>A0A645CFP5_9ZZZZ</name>
<evidence type="ECO:0000256" key="8">
    <source>
        <dbReference type="ARBA" id="ARBA00023264"/>
    </source>
</evidence>
<protein>
    <recommendedName>
        <fullName evidence="9">phosphate acyltransferase</fullName>
        <ecNumber evidence="9">2.3.1.274</ecNumber>
    </recommendedName>
</protein>
<comment type="subunit">
    <text evidence="10">Homodimer. Probably interacts with PlsY.</text>
</comment>
<sequence length="315" mass="34523">MKIGLDVMGGDYAPQNIVLGAIDAFHRLGRDSEIYLLGDQIKITEICRQQGFDPGNFSIVHCSQTIKMDEHPVKAYQKKSDSSVVVGFNMLAKGQLDALASAGNTGVMLTGSVQTLRTLPGVIRPCISCEMPMVSGKNVLLLDVGFNTDCKPDYLYQFGILGSIYAREMMGIERPRVALLNIGEEEEKGNMVVKEAYKLMVDSIDFNFVGNIEANRLFAGDIADVLVTDGFVGNICLKQAEGMYDLIQRLDVRNEFLDRFNYEIYGGTPVLGVSAPVIIGHGASSPVAISNMIAQAERALNNKLIEKFKEAMSYE</sequence>
<comment type="catalytic activity">
    <reaction evidence="1">
        <text>a fatty acyl-[ACP] + phosphate = an acyl phosphate + holo-[ACP]</text>
        <dbReference type="Rhea" id="RHEA:42292"/>
        <dbReference type="Rhea" id="RHEA-COMP:9685"/>
        <dbReference type="Rhea" id="RHEA-COMP:14125"/>
        <dbReference type="ChEBI" id="CHEBI:43474"/>
        <dbReference type="ChEBI" id="CHEBI:59918"/>
        <dbReference type="ChEBI" id="CHEBI:64479"/>
        <dbReference type="ChEBI" id="CHEBI:138651"/>
        <dbReference type="EC" id="2.3.1.274"/>
    </reaction>
</comment>
<dbReference type="Pfam" id="PF02504">
    <property type="entry name" value="FA_synthesis"/>
    <property type="match status" value="1"/>
</dbReference>
<evidence type="ECO:0000256" key="2">
    <source>
        <dbReference type="ARBA" id="ARBA00004496"/>
    </source>
</evidence>
<keyword evidence="6" id="KW-0443">Lipid metabolism</keyword>
<dbReference type="NCBIfam" id="TIGR00182">
    <property type="entry name" value="plsX"/>
    <property type="match status" value="1"/>
</dbReference>
<dbReference type="GO" id="GO:0006633">
    <property type="term" value="P:fatty acid biosynthetic process"/>
    <property type="evidence" value="ECO:0007669"/>
    <property type="project" value="InterPro"/>
</dbReference>